<organism evidence="1 2">
    <name type="scientific">Fodinibacter luteus</name>
    <dbReference type="NCBI Taxonomy" id="552064"/>
    <lineage>
        <taxon>Bacteria</taxon>
        <taxon>Bacillati</taxon>
        <taxon>Actinomycetota</taxon>
        <taxon>Actinomycetes</taxon>
        <taxon>Micrococcales</taxon>
        <taxon>Intrasporangiaceae</taxon>
        <taxon>Fodinibacter (ex Wang et al. 2009)</taxon>
    </lineage>
</organism>
<name>A0ABP8KR52_9MICO</name>
<gene>
    <name evidence="1" type="ORF">GCM10023168_35820</name>
</gene>
<evidence type="ECO:0000313" key="1">
    <source>
        <dbReference type="EMBL" id="GAA4413186.1"/>
    </source>
</evidence>
<dbReference type="EMBL" id="BAABGM010000026">
    <property type="protein sequence ID" value="GAA4413186.1"/>
    <property type="molecule type" value="Genomic_DNA"/>
</dbReference>
<reference evidence="2" key="1">
    <citation type="journal article" date="2019" name="Int. J. Syst. Evol. Microbiol.">
        <title>The Global Catalogue of Microorganisms (GCM) 10K type strain sequencing project: providing services to taxonomists for standard genome sequencing and annotation.</title>
        <authorList>
            <consortium name="The Broad Institute Genomics Platform"/>
            <consortium name="The Broad Institute Genome Sequencing Center for Infectious Disease"/>
            <person name="Wu L."/>
            <person name="Ma J."/>
        </authorList>
    </citation>
    <scope>NUCLEOTIDE SEQUENCE [LARGE SCALE GENOMIC DNA]</scope>
    <source>
        <strain evidence="2">JCM 17809</strain>
    </source>
</reference>
<proteinExistence type="predicted"/>
<dbReference type="Proteomes" id="UP001500945">
    <property type="component" value="Unassembled WGS sequence"/>
</dbReference>
<sequence>MVVGASAAHADHTHVRVLGNGKCVVLAANGGEKYVQLPHADGFPENRRHPLHVNVHLGQPGTRQGEAVIFVQGTAGDLANCNGYVND</sequence>
<evidence type="ECO:0000313" key="2">
    <source>
        <dbReference type="Proteomes" id="UP001500945"/>
    </source>
</evidence>
<accession>A0ABP8KR52</accession>
<comment type="caution">
    <text evidence="1">The sequence shown here is derived from an EMBL/GenBank/DDBJ whole genome shotgun (WGS) entry which is preliminary data.</text>
</comment>
<keyword evidence="2" id="KW-1185">Reference proteome</keyword>
<protein>
    <submittedName>
        <fullName evidence="1">Uncharacterized protein</fullName>
    </submittedName>
</protein>